<feature type="domain" description="RecF/RecN/SMC N-terminal" evidence="2">
    <location>
        <begin position="6"/>
        <end position="132"/>
    </location>
</feature>
<dbReference type="RefSeq" id="WP_286494096.1">
    <property type="nucleotide sequence ID" value="NZ_JACAGJ010000008.1"/>
</dbReference>
<sequence>MKNIVLKSLELKNFKSFRHAKFDGFNEKENFIYGKNGAGKSTLFDAFLWLLFGKDANDRKDYEIKPLDENNQVQKQIDVEVHATLLINNEEVTLSRIYKEKWQKVKGAEEKTFKGHETELIFNQVPVSLKEFNAKVAEISEESLFKLITNPSAFEALDWKKKREVLVSIAGEVSDEELFNSEAEFKELSLKLIGKTLDEYDTQLKASIKKSKQEKEDTPARIDELKNSKIEDIDFAKIDSDIQEKESKISDIDSELENASKSVQKIVDANTKIQKEIQNLNSQKSEIEIGLRTKAKQECFVDTSSVDTLKSKLRLKESERDDYANNRSNINSAILDYQKQIEILQGKKQSLVDSYNIENAKQLVFNDNDFNCPCCSRPFEEKDIDSKKQELISKFNTDKTSLLNTIINDGNQVKKQLETANSTLNAYQSKLEEQKGFIDQLTNEIVSIENEIQTETSNLQTPKNEEEVYQSLINDDAQLSKLNIEIAKLHSKIKEVKQVDNSELKEQKQTLQSEIKKLIELKGKSSVNESIDSRIKELSNREKELSQIIASLEKEQFVIERFKKVKTESLEKSVNEKFEYVTFKLFEEQVNGGLNPTCITLVNGVPFGSANTAGKINAGLDIINTLCKVNEINAPIFIDNRESVTQLIPTDSQIISLIVDPNQETLKFN</sequence>
<reference evidence="3" key="1">
    <citation type="submission" date="2020-06" db="EMBL/GenBank/DDBJ databases">
        <authorList>
            <person name="Dong N."/>
        </authorList>
    </citation>
    <scope>NUCLEOTIDE SEQUENCE</scope>
    <source>
        <strain evidence="3">R655-4</strain>
    </source>
</reference>
<feature type="coiled-coil region" evidence="1">
    <location>
        <begin position="242"/>
        <end position="326"/>
    </location>
</feature>
<protein>
    <submittedName>
        <fullName evidence="3">AAA family ATPase</fullName>
    </submittedName>
</protein>
<dbReference type="Pfam" id="PF02463">
    <property type="entry name" value="SMC_N"/>
    <property type="match status" value="1"/>
</dbReference>
<comment type="caution">
    <text evidence="3">The sequence shown here is derived from an EMBL/GenBank/DDBJ whole genome shotgun (WGS) entry which is preliminary data.</text>
</comment>
<dbReference type="PANTHER" id="PTHR32114">
    <property type="entry name" value="ABC TRANSPORTER ABCH.3"/>
    <property type="match status" value="1"/>
</dbReference>
<dbReference type="EMBL" id="JACAGJ010000008">
    <property type="protein sequence ID" value="MDM1073653.1"/>
    <property type="molecule type" value="Genomic_DNA"/>
</dbReference>
<evidence type="ECO:0000259" key="2">
    <source>
        <dbReference type="Pfam" id="PF02463"/>
    </source>
</evidence>
<evidence type="ECO:0000313" key="3">
    <source>
        <dbReference type="EMBL" id="MDM1073653.1"/>
    </source>
</evidence>
<evidence type="ECO:0000256" key="1">
    <source>
        <dbReference type="SAM" id="Coils"/>
    </source>
</evidence>
<dbReference type="InterPro" id="IPR003395">
    <property type="entry name" value="RecF/RecN/SMC_N"/>
</dbReference>
<accession>A0AAJ1QGK7</accession>
<proteinExistence type="predicted"/>
<organism evidence="3 4">
    <name type="scientific">Empedobacter brevis</name>
    <dbReference type="NCBI Taxonomy" id="247"/>
    <lineage>
        <taxon>Bacteria</taxon>
        <taxon>Pseudomonadati</taxon>
        <taxon>Bacteroidota</taxon>
        <taxon>Flavobacteriia</taxon>
        <taxon>Flavobacteriales</taxon>
        <taxon>Weeksellaceae</taxon>
        <taxon>Empedobacter</taxon>
    </lineage>
</organism>
<dbReference type="AlphaFoldDB" id="A0AAJ1QGK7"/>
<dbReference type="PANTHER" id="PTHR32114:SF2">
    <property type="entry name" value="ABC TRANSPORTER ABCH.3"/>
    <property type="match status" value="1"/>
</dbReference>
<dbReference type="SUPFAM" id="SSF52540">
    <property type="entry name" value="P-loop containing nucleoside triphosphate hydrolases"/>
    <property type="match status" value="2"/>
</dbReference>
<reference evidence="3" key="2">
    <citation type="journal article" date="2022" name="Sci. Total Environ.">
        <title>Prevalence, transmission, and molecular epidemiology of tet(X)-positive bacteria among humans, animals, and environmental niches in China: An epidemiological, and genomic-based study.</title>
        <authorList>
            <person name="Dong N."/>
            <person name="Zeng Y."/>
            <person name="Cai C."/>
            <person name="Sun C."/>
            <person name="Lu J."/>
            <person name="Liu C."/>
            <person name="Zhou H."/>
            <person name="Sun Q."/>
            <person name="Shu L."/>
            <person name="Wang H."/>
            <person name="Wang Y."/>
            <person name="Wang S."/>
            <person name="Wu C."/>
            <person name="Chan E.W."/>
            <person name="Chen G."/>
            <person name="Shen Z."/>
            <person name="Chen S."/>
            <person name="Zhang R."/>
        </authorList>
    </citation>
    <scope>NUCLEOTIDE SEQUENCE</scope>
    <source>
        <strain evidence="3">R655-4</strain>
    </source>
</reference>
<feature type="coiled-coil region" evidence="1">
    <location>
        <begin position="424"/>
        <end position="555"/>
    </location>
</feature>
<dbReference type="Proteomes" id="UP001170959">
    <property type="component" value="Unassembled WGS sequence"/>
</dbReference>
<dbReference type="InterPro" id="IPR027417">
    <property type="entry name" value="P-loop_NTPase"/>
</dbReference>
<evidence type="ECO:0000313" key="4">
    <source>
        <dbReference type="Proteomes" id="UP001170959"/>
    </source>
</evidence>
<dbReference type="Gene3D" id="3.40.50.300">
    <property type="entry name" value="P-loop containing nucleotide triphosphate hydrolases"/>
    <property type="match status" value="1"/>
</dbReference>
<keyword evidence="1" id="KW-0175">Coiled coil</keyword>
<name>A0AAJ1QGK7_9FLAO</name>
<gene>
    <name evidence="3" type="ORF">HX001_14280</name>
</gene>